<name>A0A7J6XHP7_THATH</name>
<dbReference type="SMART" id="SM00239">
    <property type="entry name" value="C2"/>
    <property type="match status" value="1"/>
</dbReference>
<reference evidence="3 4" key="1">
    <citation type="submission" date="2020-06" db="EMBL/GenBank/DDBJ databases">
        <title>Transcriptomic and genomic resources for Thalictrum thalictroides and T. hernandezii: Facilitating candidate gene discovery in an emerging model plant lineage.</title>
        <authorList>
            <person name="Arias T."/>
            <person name="Riano-Pachon D.M."/>
            <person name="Di Stilio V.S."/>
        </authorList>
    </citation>
    <scope>NUCLEOTIDE SEQUENCE [LARGE SCALE GENOMIC DNA]</scope>
    <source>
        <strain evidence="4">cv. WT478/WT964</strain>
        <tissue evidence="3">Leaves</tissue>
    </source>
</reference>
<dbReference type="PANTHER" id="PTHR32246">
    <property type="entry name" value="INGRESSION PROTEIN FIC1"/>
    <property type="match status" value="1"/>
</dbReference>
<gene>
    <name evidence="3" type="ORF">FRX31_002195</name>
</gene>
<proteinExistence type="predicted"/>
<dbReference type="OrthoDB" id="1068731at2759"/>
<feature type="domain" description="C2" evidence="2">
    <location>
        <begin position="1"/>
        <end position="127"/>
    </location>
</feature>
<evidence type="ECO:0000256" key="1">
    <source>
        <dbReference type="SAM" id="MobiDB-lite"/>
    </source>
</evidence>
<dbReference type="AlphaFoldDB" id="A0A7J6XHP7"/>
<accession>A0A7J6XHP7</accession>
<dbReference type="InterPro" id="IPR035892">
    <property type="entry name" value="C2_domain_sf"/>
</dbReference>
<dbReference type="PROSITE" id="PS50004">
    <property type="entry name" value="C2"/>
    <property type="match status" value="1"/>
</dbReference>
<dbReference type="InterPro" id="IPR000008">
    <property type="entry name" value="C2_dom"/>
</dbReference>
<dbReference type="Pfam" id="PF00168">
    <property type="entry name" value="C2"/>
    <property type="match status" value="1"/>
</dbReference>
<dbReference type="Proteomes" id="UP000554482">
    <property type="component" value="Unassembled WGS sequence"/>
</dbReference>
<dbReference type="CDD" id="cd04051">
    <property type="entry name" value="C2_SRC2_like"/>
    <property type="match status" value="1"/>
</dbReference>
<dbReference type="EMBL" id="JABWDY010000287">
    <property type="protein sequence ID" value="KAF5208220.1"/>
    <property type="molecule type" value="Genomic_DNA"/>
</dbReference>
<dbReference type="Gene3D" id="2.60.40.150">
    <property type="entry name" value="C2 domain"/>
    <property type="match status" value="1"/>
</dbReference>
<evidence type="ECO:0000313" key="3">
    <source>
        <dbReference type="EMBL" id="KAF5208220.1"/>
    </source>
</evidence>
<evidence type="ECO:0000259" key="2">
    <source>
        <dbReference type="PROSITE" id="PS50004"/>
    </source>
</evidence>
<organism evidence="3 4">
    <name type="scientific">Thalictrum thalictroides</name>
    <name type="common">Rue-anemone</name>
    <name type="synonym">Anemone thalictroides</name>
    <dbReference type="NCBI Taxonomy" id="46969"/>
    <lineage>
        <taxon>Eukaryota</taxon>
        <taxon>Viridiplantae</taxon>
        <taxon>Streptophyta</taxon>
        <taxon>Embryophyta</taxon>
        <taxon>Tracheophyta</taxon>
        <taxon>Spermatophyta</taxon>
        <taxon>Magnoliopsida</taxon>
        <taxon>Ranunculales</taxon>
        <taxon>Ranunculaceae</taxon>
        <taxon>Thalictroideae</taxon>
        <taxon>Thalictrum</taxon>
    </lineage>
</organism>
<protein>
    <recommendedName>
        <fullName evidence="2">C2 domain-containing protein</fullName>
    </recommendedName>
</protein>
<dbReference type="PANTHER" id="PTHR32246:SF169">
    <property type="entry name" value="PROTEIN SRC2-LIKE"/>
    <property type="match status" value="1"/>
</dbReference>
<feature type="region of interest" description="Disordered" evidence="1">
    <location>
        <begin position="42"/>
        <end position="62"/>
    </location>
</feature>
<sequence>MAPSSIEVKVISCKGLKAFNFFQKLSIYSTISILNTTEKDPTKQTRTQLQKTPIDKQGNGNPEWNHQVQFNFKQISSFESILDYLFLEFDFVCESQLLVFGDKTIGRVLVPIKELIEDKFNGVARFVSYQVVTIDNGKPNGVLDFSYKVIDYQIGNFGYPVVEEVVVPEIQINPFQHLVYPSQPPPPPQTVGMPGVYYPIQEVAVETCHFPQAEMVYYPPPQPSVYPLVPATSYGAAMGGSDYNYSMCHYPAVPTTLYGNAMGDYNYDCSTCQYPTVDAYPYPPYDNTAWRNDLHSRGGGYGSWNVR</sequence>
<keyword evidence="4" id="KW-1185">Reference proteome</keyword>
<comment type="caution">
    <text evidence="3">The sequence shown here is derived from an EMBL/GenBank/DDBJ whole genome shotgun (WGS) entry which is preliminary data.</text>
</comment>
<evidence type="ECO:0000313" key="4">
    <source>
        <dbReference type="Proteomes" id="UP000554482"/>
    </source>
</evidence>
<dbReference type="GO" id="GO:0006952">
    <property type="term" value="P:defense response"/>
    <property type="evidence" value="ECO:0007669"/>
    <property type="project" value="InterPro"/>
</dbReference>
<dbReference type="SUPFAM" id="SSF49562">
    <property type="entry name" value="C2 domain (Calcium/lipid-binding domain, CaLB)"/>
    <property type="match status" value="1"/>
</dbReference>
<dbReference type="InterPro" id="IPR044750">
    <property type="entry name" value="C2_SRC2/BAP"/>
</dbReference>